<keyword evidence="3" id="KW-1185">Reference proteome</keyword>
<organism evidence="2 3">
    <name type="scientific">Staphylotrichum longicolle</name>
    <dbReference type="NCBI Taxonomy" id="669026"/>
    <lineage>
        <taxon>Eukaryota</taxon>
        <taxon>Fungi</taxon>
        <taxon>Dikarya</taxon>
        <taxon>Ascomycota</taxon>
        <taxon>Pezizomycotina</taxon>
        <taxon>Sordariomycetes</taxon>
        <taxon>Sordariomycetidae</taxon>
        <taxon>Sordariales</taxon>
        <taxon>Chaetomiaceae</taxon>
        <taxon>Staphylotrichum</taxon>
    </lineage>
</organism>
<reference evidence="2" key="1">
    <citation type="submission" date="2023-02" db="EMBL/GenBank/DDBJ databases">
        <authorList>
            <person name="Palmer J.M."/>
        </authorList>
    </citation>
    <scope>NUCLEOTIDE SEQUENCE</scope>
    <source>
        <strain evidence="2">FW57</strain>
    </source>
</reference>
<gene>
    <name evidence="2" type="ORF">NEMBOFW57_009076</name>
</gene>
<dbReference type="EMBL" id="JAHCVI010000004">
    <property type="protein sequence ID" value="KAG7286760.1"/>
    <property type="molecule type" value="Genomic_DNA"/>
</dbReference>
<dbReference type="Pfam" id="PF06985">
    <property type="entry name" value="HET"/>
    <property type="match status" value="1"/>
</dbReference>
<dbReference type="InterPro" id="IPR052895">
    <property type="entry name" value="HetReg/Transcr_Mod"/>
</dbReference>
<evidence type="ECO:0000313" key="2">
    <source>
        <dbReference type="EMBL" id="KAG7286760.1"/>
    </source>
</evidence>
<dbReference type="PANTHER" id="PTHR24148:SF73">
    <property type="entry name" value="HET DOMAIN PROTEIN (AFU_ORTHOLOGUE AFUA_8G01020)"/>
    <property type="match status" value="1"/>
</dbReference>
<accession>A0AAD4ET85</accession>
<feature type="domain" description="Heterokaryon incompatibility" evidence="1">
    <location>
        <begin position="118"/>
        <end position="266"/>
    </location>
</feature>
<comment type="caution">
    <text evidence="2">The sequence shown here is derived from an EMBL/GenBank/DDBJ whole genome shotgun (WGS) entry which is preliminary data.</text>
</comment>
<sequence>MAEDVDTSSRGFVIVMPAIADQADEPEHPEHTSHPAFQNADSGLLYPLVRYGDLITTRYPYRKLRNGQIRLLKLFPKSFVKTLLQSRPDTGTGRDITVETLHGDLIDVNIADSDKLAYTCLSYAWGTEAQTTPIWIQDYRVGITPTLSRALRCLMRQDEPRLVWVDFICINQDDLVERKEQVELMYQIYHGAEDVCVYLGDEEDGSENVAVLLTDILRAMRSKSELGTTVLSVQKDLLPPRESHVWRCLRKVLERPWFTRVWVVQEAIAGKELMVICGRWGMSGRSFFLAVEAGVDQELPFMPTTDDGNSWTAPIASSLRQIMLMGQLGIYFARNERVEQAMPAWRRDWSLLDLLERSRHAKSTDPRDRVFAFLNLCRERGEKSLGPDYTETVAETYLRVAKFFVEKGGEAVSRLLCNALLSESTLILPSWVPDWSLSNLPFENIAPEPYQGEIQMPSAGGTEGDFNLEGSYNGLRLSTKV</sequence>
<name>A0AAD4ET85_9PEZI</name>
<dbReference type="Proteomes" id="UP001197093">
    <property type="component" value="Unassembled WGS sequence"/>
</dbReference>
<protein>
    <recommendedName>
        <fullName evidence="1">Heterokaryon incompatibility domain-containing protein</fullName>
    </recommendedName>
</protein>
<evidence type="ECO:0000313" key="3">
    <source>
        <dbReference type="Proteomes" id="UP001197093"/>
    </source>
</evidence>
<dbReference type="PANTHER" id="PTHR24148">
    <property type="entry name" value="ANKYRIN REPEAT DOMAIN-CONTAINING PROTEIN 39 HOMOLOG-RELATED"/>
    <property type="match status" value="1"/>
</dbReference>
<dbReference type="AlphaFoldDB" id="A0AAD4ET85"/>
<evidence type="ECO:0000259" key="1">
    <source>
        <dbReference type="Pfam" id="PF06985"/>
    </source>
</evidence>
<proteinExistence type="predicted"/>
<dbReference type="InterPro" id="IPR010730">
    <property type="entry name" value="HET"/>
</dbReference>